<dbReference type="EMBL" id="LGRX02016227">
    <property type="protein sequence ID" value="KAK3262408.1"/>
    <property type="molecule type" value="Genomic_DNA"/>
</dbReference>
<protein>
    <submittedName>
        <fullName evidence="1">Uncharacterized protein</fullName>
    </submittedName>
</protein>
<evidence type="ECO:0000313" key="2">
    <source>
        <dbReference type="Proteomes" id="UP001190700"/>
    </source>
</evidence>
<dbReference type="AlphaFoldDB" id="A0AAE0FMN4"/>
<gene>
    <name evidence="1" type="ORF">CYMTET_28736</name>
</gene>
<accession>A0AAE0FMN4</accession>
<name>A0AAE0FMN4_9CHLO</name>
<organism evidence="1 2">
    <name type="scientific">Cymbomonas tetramitiformis</name>
    <dbReference type="NCBI Taxonomy" id="36881"/>
    <lineage>
        <taxon>Eukaryota</taxon>
        <taxon>Viridiplantae</taxon>
        <taxon>Chlorophyta</taxon>
        <taxon>Pyramimonadophyceae</taxon>
        <taxon>Pyramimonadales</taxon>
        <taxon>Pyramimonadaceae</taxon>
        <taxon>Cymbomonas</taxon>
    </lineage>
</organism>
<evidence type="ECO:0000313" key="1">
    <source>
        <dbReference type="EMBL" id="KAK3262408.1"/>
    </source>
</evidence>
<comment type="caution">
    <text evidence="1">The sequence shown here is derived from an EMBL/GenBank/DDBJ whole genome shotgun (WGS) entry which is preliminary data.</text>
</comment>
<proteinExistence type="predicted"/>
<reference evidence="1 2" key="1">
    <citation type="journal article" date="2015" name="Genome Biol. Evol.">
        <title>Comparative Genomics of a Bacterivorous Green Alga Reveals Evolutionary Causalities and Consequences of Phago-Mixotrophic Mode of Nutrition.</title>
        <authorList>
            <person name="Burns J.A."/>
            <person name="Paasch A."/>
            <person name="Narechania A."/>
            <person name="Kim E."/>
        </authorList>
    </citation>
    <scope>NUCLEOTIDE SEQUENCE [LARGE SCALE GENOMIC DNA]</scope>
    <source>
        <strain evidence="1 2">PLY_AMNH</strain>
    </source>
</reference>
<sequence length="81" mass="8703">MDCIDLLLQVSTSVLSIVSASAIGGDADFFSWLEYQVAMVWQDPYCGDSTCNEPIEFPSFGRLTYMLESPGGAPAKPAGYA</sequence>
<dbReference type="Proteomes" id="UP001190700">
    <property type="component" value="Unassembled WGS sequence"/>
</dbReference>
<keyword evidence="2" id="KW-1185">Reference proteome</keyword>